<accession>A0ABR6UBX1</accession>
<comment type="caution">
    <text evidence="2">The sequence shown here is derived from an EMBL/GenBank/DDBJ whole genome shotgun (WGS) entry which is preliminary data.</text>
</comment>
<protein>
    <submittedName>
        <fullName evidence="2">Uncharacterized protein</fullName>
    </submittedName>
</protein>
<keyword evidence="1" id="KW-0812">Transmembrane</keyword>
<evidence type="ECO:0000313" key="3">
    <source>
        <dbReference type="Proteomes" id="UP000604001"/>
    </source>
</evidence>
<proteinExistence type="predicted"/>
<dbReference type="EMBL" id="JACMYC010000007">
    <property type="protein sequence ID" value="MBC2961331.1"/>
    <property type="molecule type" value="Genomic_DNA"/>
</dbReference>
<keyword evidence="1" id="KW-0472">Membrane</keyword>
<feature type="transmembrane region" description="Helical" evidence="1">
    <location>
        <begin position="158"/>
        <end position="182"/>
    </location>
</feature>
<reference evidence="2 3" key="1">
    <citation type="submission" date="2020-08" db="EMBL/GenBank/DDBJ databases">
        <title>novel species in genus Nocardioides.</title>
        <authorList>
            <person name="Zhang G."/>
        </authorList>
    </citation>
    <scope>NUCLEOTIDE SEQUENCE [LARGE SCALE GENOMIC DNA]</scope>
    <source>
        <strain evidence="2 3">SC8A-24</strain>
    </source>
</reference>
<keyword evidence="3" id="KW-1185">Reference proteome</keyword>
<gene>
    <name evidence="2" type="ORF">H7344_13580</name>
</gene>
<sequence length="183" mass="19658">MKRSEELRTQAQHVVSFRDGYMQLIGLSRIVHDEVFYSHRLRVPKQGHEAEYFKLMATVARAAGHAQVGPGGVLHGIANWKQSLDDIEALSAADVIETCESVIGMLEGQATVLERRDRTLAGRVAAFVGFPSRVRAIAAQDYPGLQKAAFGVGIAGQVLVGVMVAVLAAGVIAVIAALWRVIA</sequence>
<dbReference type="RefSeq" id="WP_186346545.1">
    <property type="nucleotide sequence ID" value="NZ_BMMR01000001.1"/>
</dbReference>
<keyword evidence="1" id="KW-1133">Transmembrane helix</keyword>
<evidence type="ECO:0000256" key="1">
    <source>
        <dbReference type="SAM" id="Phobius"/>
    </source>
</evidence>
<name>A0ABR6UBX1_9ACTN</name>
<evidence type="ECO:0000313" key="2">
    <source>
        <dbReference type="EMBL" id="MBC2961331.1"/>
    </source>
</evidence>
<organism evidence="2 3">
    <name type="scientific">Nocardioides deserti</name>
    <dbReference type="NCBI Taxonomy" id="1588644"/>
    <lineage>
        <taxon>Bacteria</taxon>
        <taxon>Bacillati</taxon>
        <taxon>Actinomycetota</taxon>
        <taxon>Actinomycetes</taxon>
        <taxon>Propionibacteriales</taxon>
        <taxon>Nocardioidaceae</taxon>
        <taxon>Nocardioides</taxon>
    </lineage>
</organism>
<dbReference type="Proteomes" id="UP000604001">
    <property type="component" value="Unassembled WGS sequence"/>
</dbReference>